<dbReference type="GeneTree" id="ENSGT00390000004228"/>
<dbReference type="Pfam" id="PF09384">
    <property type="entry name" value="UTP15_C"/>
    <property type="match status" value="1"/>
</dbReference>
<dbReference type="SUPFAM" id="SSF50978">
    <property type="entry name" value="WD40 repeat-like"/>
    <property type="match status" value="1"/>
</dbReference>
<keyword evidence="4 9" id="KW-0853">WD repeat</keyword>
<name>A0A8C5JYW2_JACJA</name>
<proteinExistence type="predicted"/>
<dbReference type="InterPro" id="IPR036322">
    <property type="entry name" value="WD40_repeat_dom_sf"/>
</dbReference>
<dbReference type="PANTHER" id="PTHR19924">
    <property type="entry name" value="UTP15 U3 SMALL NUCLEOLAR RNA-ASSOCIATED PROTEIN 15 FAMILY MEMBER"/>
    <property type="match status" value="1"/>
</dbReference>
<keyword evidence="3" id="KW-0698">rRNA processing</keyword>
<dbReference type="SMART" id="SM00320">
    <property type="entry name" value="WD40"/>
    <property type="match status" value="4"/>
</dbReference>
<dbReference type="FunFam" id="2.130.10.10:FF:000398">
    <property type="entry name" value="U3 small nucleolar RNA-associated protein 15 homolog"/>
    <property type="match status" value="1"/>
</dbReference>
<comment type="function">
    <text evidence="7">Ribosome biogenesis factor. Involved in nucleolar processing of pre-18S ribosomal RNA. Required for optimal pre-ribosomal RNA transcription by RNA polymerase I. Part of the small subunit (SSU) processome, first precursor of the small eukaryotic ribosomal subunit. During the assembly of the SSU processome in the nucleolus, many ribosome biogenesis factors, an RNA chaperone and ribosomal proteins associate with the nascent pre-rRNA and work in concert to generate RNA folding, modifications, rearrangements and cleavage as well as targeted degradation of pre-ribosomal RNA by the RNA exosome.</text>
</comment>
<evidence type="ECO:0000259" key="10">
    <source>
        <dbReference type="Pfam" id="PF09384"/>
    </source>
</evidence>
<protein>
    <recommendedName>
        <fullName evidence="2">U3 small nucleolar RNA-associated protein 15 homolog</fullName>
    </recommendedName>
</protein>
<dbReference type="GO" id="GO:0005730">
    <property type="term" value="C:nucleolus"/>
    <property type="evidence" value="ECO:0007669"/>
    <property type="project" value="UniProtKB-SubCell"/>
</dbReference>
<reference evidence="11" key="2">
    <citation type="submission" date="2025-09" db="UniProtKB">
        <authorList>
            <consortium name="Ensembl"/>
        </authorList>
    </citation>
    <scope>IDENTIFICATION</scope>
</reference>
<evidence type="ECO:0000313" key="11">
    <source>
        <dbReference type="Ensembl" id="ENSJJAP00000000468.1"/>
    </source>
</evidence>
<dbReference type="InterPro" id="IPR001680">
    <property type="entry name" value="WD40_rpt"/>
</dbReference>
<organism evidence="11 12">
    <name type="scientific">Jaculus jaculus</name>
    <name type="common">Lesser Egyptian jerboa</name>
    <dbReference type="NCBI Taxonomy" id="51337"/>
    <lineage>
        <taxon>Eukaryota</taxon>
        <taxon>Metazoa</taxon>
        <taxon>Chordata</taxon>
        <taxon>Craniata</taxon>
        <taxon>Vertebrata</taxon>
        <taxon>Euteleostomi</taxon>
        <taxon>Mammalia</taxon>
        <taxon>Eutheria</taxon>
        <taxon>Euarchontoglires</taxon>
        <taxon>Glires</taxon>
        <taxon>Rodentia</taxon>
        <taxon>Myomorpha</taxon>
        <taxon>Dipodoidea</taxon>
        <taxon>Dipodidae</taxon>
        <taxon>Dipodinae</taxon>
        <taxon>Jaculus</taxon>
    </lineage>
</organism>
<keyword evidence="5" id="KW-0677">Repeat</keyword>
<evidence type="ECO:0000256" key="6">
    <source>
        <dbReference type="ARBA" id="ARBA00023242"/>
    </source>
</evidence>
<dbReference type="AlphaFoldDB" id="A0A8C5JYW2"/>
<evidence type="ECO:0000256" key="4">
    <source>
        <dbReference type="ARBA" id="ARBA00022574"/>
    </source>
</evidence>
<dbReference type="PANTHER" id="PTHR19924:SF26">
    <property type="entry name" value="U3 SMALL NUCLEOLAR RNA-ASSOCIATED PROTEIN 15 HOMOLOG"/>
    <property type="match status" value="1"/>
</dbReference>
<evidence type="ECO:0000256" key="1">
    <source>
        <dbReference type="ARBA" id="ARBA00004604"/>
    </source>
</evidence>
<dbReference type="Proteomes" id="UP000694385">
    <property type="component" value="Unassembled WGS sequence"/>
</dbReference>
<dbReference type="Ensembl" id="ENSJJAT00000000499.1">
    <property type="protein sequence ID" value="ENSJJAP00000000468.1"/>
    <property type="gene ID" value="ENSJJAG00000000395.1"/>
</dbReference>
<feature type="repeat" description="WD" evidence="9">
    <location>
        <begin position="71"/>
        <end position="112"/>
    </location>
</feature>
<evidence type="ECO:0000313" key="12">
    <source>
        <dbReference type="Proteomes" id="UP000694385"/>
    </source>
</evidence>
<accession>A0A8C5JYW2</accession>
<evidence type="ECO:0000256" key="7">
    <source>
        <dbReference type="ARBA" id="ARBA00045437"/>
    </source>
</evidence>
<reference evidence="11" key="1">
    <citation type="submission" date="2025-08" db="UniProtKB">
        <authorList>
            <consortium name="Ensembl"/>
        </authorList>
    </citation>
    <scope>IDENTIFICATION</scope>
</reference>
<dbReference type="Gene3D" id="2.130.10.10">
    <property type="entry name" value="YVTN repeat-like/Quinoprotein amine dehydrogenase"/>
    <property type="match status" value="1"/>
</dbReference>
<sequence>MASYKPVAVQTYPVIQDTLYWNNCKTPVQIEEFGTVSKVDFSPQPPYNYAVTVSSRTHIYGQYSQEPIKIFSHFKDTAYCATFQQDGQLLVAGSEDGRVQLFDISGRAPLRQFEGQTKAVHTIDFTADKYHVVSGADDYAVKLWDIPNANEILTFKEHSDYVRCGCASKLNPDLFVTGSYDHIVKMFDARTSKNVLCVKHGQSVESVLLFPSGGLLVSSGGRYVKFWDMFKRGQLLVSLKNHHRDCDIVLQSRAQLRLHSFHLNLALAHEDETIVVGMTNGILSVKHQKSGAKKDSLPRRRQPAYRTFIKGKNYMKQRDDILINRPTKKALEPNCVIKTPEVTVSIIKELNRRGVLANALAGRDEKEITRVLNFLIRNLSQPRFAPVLINAAEIIIDIYLPVIGQSPVVDKKFLINYQRELLETLGTMDMLFASMTRNESTCVLEHTPVDFLESKKIDS</sequence>
<dbReference type="GO" id="GO:0006364">
    <property type="term" value="P:rRNA processing"/>
    <property type="evidence" value="ECO:0007669"/>
    <property type="project" value="UniProtKB-KW"/>
</dbReference>
<comment type="subcellular location">
    <subcellularLocation>
        <location evidence="1">Nucleus</location>
        <location evidence="1">Nucleolus</location>
    </subcellularLocation>
</comment>
<dbReference type="InterPro" id="IPR019775">
    <property type="entry name" value="WD40_repeat_CS"/>
</dbReference>
<feature type="domain" description="U3 small nucleolar RNA-associated protein 15 C-terminal" evidence="10">
    <location>
        <begin position="329"/>
        <end position="431"/>
    </location>
</feature>
<comment type="subunit">
    <text evidence="8">Part of the small subunit (SSU) processome, composed of more than 70 proteins and the RNA chaperone small nucleolar RNA (snoRNA) U3. May be a component of the proposed t-UTP subcomplex of the ribosomal small subunit (SSU) processome containing at least UTP4, WDR43, HEATR1, UTP15, WDR75. Interacts directly with UTP4 and WDR43.</text>
</comment>
<evidence type="ECO:0000256" key="8">
    <source>
        <dbReference type="ARBA" id="ARBA00046660"/>
    </source>
</evidence>
<dbReference type="PROSITE" id="PS50294">
    <property type="entry name" value="WD_REPEATS_REGION"/>
    <property type="match status" value="1"/>
</dbReference>
<evidence type="ECO:0000256" key="2">
    <source>
        <dbReference type="ARBA" id="ARBA00018260"/>
    </source>
</evidence>
<keyword evidence="6" id="KW-0539">Nucleus</keyword>
<dbReference type="GO" id="GO:0045943">
    <property type="term" value="P:positive regulation of transcription by RNA polymerase I"/>
    <property type="evidence" value="ECO:0007669"/>
    <property type="project" value="TreeGrafter"/>
</dbReference>
<dbReference type="InterPro" id="IPR015943">
    <property type="entry name" value="WD40/YVTN_repeat-like_dom_sf"/>
</dbReference>
<dbReference type="InterPro" id="IPR018983">
    <property type="entry name" value="U3_snoRNA-assocProt_15_C"/>
</dbReference>
<dbReference type="PROSITE" id="PS50082">
    <property type="entry name" value="WD_REPEATS_2"/>
    <property type="match status" value="2"/>
</dbReference>
<keyword evidence="12" id="KW-1185">Reference proteome</keyword>
<evidence type="ECO:0000256" key="9">
    <source>
        <dbReference type="PROSITE-ProRule" id="PRU00221"/>
    </source>
</evidence>
<evidence type="ECO:0000256" key="5">
    <source>
        <dbReference type="ARBA" id="ARBA00022737"/>
    </source>
</evidence>
<dbReference type="PROSITE" id="PS00678">
    <property type="entry name" value="WD_REPEATS_1"/>
    <property type="match status" value="1"/>
</dbReference>
<evidence type="ECO:0000256" key="3">
    <source>
        <dbReference type="ARBA" id="ARBA00022552"/>
    </source>
</evidence>
<dbReference type="Pfam" id="PF00400">
    <property type="entry name" value="WD40"/>
    <property type="match status" value="4"/>
</dbReference>
<feature type="repeat" description="WD" evidence="9">
    <location>
        <begin position="113"/>
        <end position="154"/>
    </location>
</feature>